<dbReference type="GO" id="GO:0016020">
    <property type="term" value="C:membrane"/>
    <property type="evidence" value="ECO:0007669"/>
    <property type="project" value="UniProtKB-SubCell"/>
</dbReference>
<dbReference type="PANTHER" id="PTHR20952:SF0">
    <property type="entry name" value="ADP-RIBOSYLATION FACTOR-LIKE PROTEIN 6-INTERACTING PROTEIN 1"/>
    <property type="match status" value="1"/>
</dbReference>
<dbReference type="InterPro" id="IPR052114">
    <property type="entry name" value="ER_autophagy_membrane_reg"/>
</dbReference>
<evidence type="ECO:0000256" key="2">
    <source>
        <dbReference type="ARBA" id="ARBA00022692"/>
    </source>
</evidence>
<organism evidence="7">
    <name type="scientific">Arion vulgaris</name>
    <dbReference type="NCBI Taxonomy" id="1028688"/>
    <lineage>
        <taxon>Eukaryota</taxon>
        <taxon>Metazoa</taxon>
        <taxon>Spiralia</taxon>
        <taxon>Lophotrochozoa</taxon>
        <taxon>Mollusca</taxon>
        <taxon>Gastropoda</taxon>
        <taxon>Heterobranchia</taxon>
        <taxon>Euthyneura</taxon>
        <taxon>Panpulmonata</taxon>
        <taxon>Eupulmonata</taxon>
        <taxon>Stylommatophora</taxon>
        <taxon>Helicina</taxon>
        <taxon>Arionoidea</taxon>
        <taxon>Arionidae</taxon>
        <taxon>Arion</taxon>
    </lineage>
</organism>
<dbReference type="InterPro" id="IPR057282">
    <property type="entry name" value="RETREG1-3-like_RHD"/>
</dbReference>
<dbReference type="Pfam" id="PF24456">
    <property type="entry name" value="RHD_RETREG1-3"/>
    <property type="match status" value="1"/>
</dbReference>
<feature type="transmembrane region" description="Helical" evidence="5">
    <location>
        <begin position="164"/>
        <end position="181"/>
    </location>
</feature>
<dbReference type="EMBL" id="HACG01026258">
    <property type="protein sequence ID" value="CEK73123.1"/>
    <property type="molecule type" value="Transcribed_RNA"/>
</dbReference>
<dbReference type="AlphaFoldDB" id="A0A0B6ZX00"/>
<evidence type="ECO:0000256" key="4">
    <source>
        <dbReference type="ARBA" id="ARBA00023136"/>
    </source>
</evidence>
<evidence type="ECO:0000313" key="7">
    <source>
        <dbReference type="EMBL" id="CEK73123.1"/>
    </source>
</evidence>
<keyword evidence="2 5" id="KW-0812">Transmembrane</keyword>
<name>A0A0B6ZX00_9EUPU</name>
<evidence type="ECO:0000256" key="1">
    <source>
        <dbReference type="ARBA" id="ARBA00004141"/>
    </source>
</evidence>
<proteinExistence type="predicted"/>
<feature type="transmembrane region" description="Helical" evidence="5">
    <location>
        <begin position="73"/>
        <end position="93"/>
    </location>
</feature>
<gene>
    <name evidence="7" type="primary">ORF85404</name>
</gene>
<feature type="domain" description="RETREG1-3/ARL6IP-like N-terminal reticulon-homology" evidence="6">
    <location>
        <begin position="33"/>
        <end position="190"/>
    </location>
</feature>
<protein>
    <recommendedName>
        <fullName evidence="6">RETREG1-3/ARL6IP-like N-terminal reticulon-homology domain-containing protein</fullName>
    </recommendedName>
</protein>
<dbReference type="PANTHER" id="PTHR20952">
    <property type="entry name" value="ADP-RIBOSYLATION-LIKE FACTOR 6-INTERACTING PROTEIN"/>
    <property type="match status" value="1"/>
</dbReference>
<accession>A0A0B6ZX00</accession>
<keyword evidence="3 5" id="KW-1133">Transmembrane helix</keyword>
<reference evidence="7" key="1">
    <citation type="submission" date="2014-12" db="EMBL/GenBank/DDBJ databases">
        <title>Insight into the proteome of Arion vulgaris.</title>
        <authorList>
            <person name="Aradska J."/>
            <person name="Bulat T."/>
            <person name="Smidak R."/>
            <person name="Sarate P."/>
            <person name="Gangsoo J."/>
            <person name="Sialana F."/>
            <person name="Bilban M."/>
            <person name="Lubec G."/>
        </authorList>
    </citation>
    <scope>NUCLEOTIDE SEQUENCE</scope>
    <source>
        <tissue evidence="7">Skin</tissue>
    </source>
</reference>
<dbReference type="GO" id="GO:0005783">
    <property type="term" value="C:endoplasmic reticulum"/>
    <property type="evidence" value="ECO:0007669"/>
    <property type="project" value="UniProtKB-ARBA"/>
</dbReference>
<evidence type="ECO:0000259" key="6">
    <source>
        <dbReference type="Pfam" id="PF24456"/>
    </source>
</evidence>
<keyword evidence="4 5" id="KW-0472">Membrane</keyword>
<evidence type="ECO:0000256" key="5">
    <source>
        <dbReference type="SAM" id="Phobius"/>
    </source>
</evidence>
<feature type="transmembrane region" description="Helical" evidence="5">
    <location>
        <begin position="49"/>
        <end position="67"/>
    </location>
</feature>
<evidence type="ECO:0000256" key="3">
    <source>
        <dbReference type="ARBA" id="ARBA00022989"/>
    </source>
</evidence>
<sequence>MAGVLRRSHLSYHNDDEANNEIWNVKHELEGWREVLLPLASVLRWDEPYHPVIIAGTTSFLFSFVWYTEMSTLTSVSLACILVGVFDFIIPLMGPIITGTNIWTVEMESEFVDICEIIACFLQDIIETWQGLKALRHENAKLFFFIVIGILGVAAWIGSTVSNFFLTYLIVTGVLLWPGLCHQGLVHKYTELVWTTFNNLKINLVDKPKFS</sequence>
<feature type="transmembrane region" description="Helical" evidence="5">
    <location>
        <begin position="142"/>
        <end position="158"/>
    </location>
</feature>
<comment type="subcellular location">
    <subcellularLocation>
        <location evidence="1">Membrane</location>
        <topology evidence="1">Multi-pass membrane protein</topology>
    </subcellularLocation>
</comment>